<evidence type="ECO:0000313" key="1">
    <source>
        <dbReference type="EMBL" id="KAK5704398.1"/>
    </source>
</evidence>
<evidence type="ECO:0000313" key="2">
    <source>
        <dbReference type="Proteomes" id="UP001310594"/>
    </source>
</evidence>
<protein>
    <submittedName>
        <fullName evidence="1">Uncharacterized protein</fullName>
    </submittedName>
</protein>
<comment type="caution">
    <text evidence="1">The sequence shown here is derived from an EMBL/GenBank/DDBJ whole genome shotgun (WGS) entry which is preliminary data.</text>
</comment>
<accession>A0AAN7ZVB6</accession>
<dbReference type="AlphaFoldDB" id="A0AAN7ZVB6"/>
<sequence>MSDISLTPVEMQESKRPTGIFDLPLEIRQAIYHEILPKEPYLTVGELHWNTNRETRISEIGYQGWKEEQEQRTFQAACQTCPQIDAELNEWAEKKRYGRRFVITPASKDPPDSIEYDKLWSINIVIDYYNLDHCIFDIVQWSLIDLMLNIQAFVRVLRDYKKLPDVWIEFRDLEWERGRGDPHWCCKVDDGQVLFGSPLKTLPGTELPIMTYLLQPLLGLPPCEIAGISLLEDIFDVADVENTEGLPSLFDYEYMKELLDAVEGWLEGDRGAP</sequence>
<dbReference type="Proteomes" id="UP001310594">
    <property type="component" value="Unassembled WGS sequence"/>
</dbReference>
<proteinExistence type="predicted"/>
<reference evidence="1" key="1">
    <citation type="submission" date="2023-08" db="EMBL/GenBank/DDBJ databases">
        <title>Black Yeasts Isolated from many extreme environments.</title>
        <authorList>
            <person name="Coleine C."/>
            <person name="Stajich J.E."/>
            <person name="Selbmann L."/>
        </authorList>
    </citation>
    <scope>NUCLEOTIDE SEQUENCE</scope>
    <source>
        <strain evidence="1">CCFEE 5810</strain>
    </source>
</reference>
<name>A0AAN7ZVB6_9PEZI</name>
<gene>
    <name evidence="1" type="ORF">LTR97_003416</name>
</gene>
<organism evidence="1 2">
    <name type="scientific">Elasticomyces elasticus</name>
    <dbReference type="NCBI Taxonomy" id="574655"/>
    <lineage>
        <taxon>Eukaryota</taxon>
        <taxon>Fungi</taxon>
        <taxon>Dikarya</taxon>
        <taxon>Ascomycota</taxon>
        <taxon>Pezizomycotina</taxon>
        <taxon>Dothideomycetes</taxon>
        <taxon>Dothideomycetidae</taxon>
        <taxon>Mycosphaerellales</taxon>
        <taxon>Teratosphaeriaceae</taxon>
        <taxon>Elasticomyces</taxon>
    </lineage>
</organism>
<dbReference type="EMBL" id="JAVRQU010000004">
    <property type="protein sequence ID" value="KAK5704398.1"/>
    <property type="molecule type" value="Genomic_DNA"/>
</dbReference>